<name>A0A2P8HH89_CHINA</name>
<dbReference type="AlphaFoldDB" id="A0A2P8HH89"/>
<dbReference type="Proteomes" id="UP000240971">
    <property type="component" value="Unassembled WGS sequence"/>
</dbReference>
<protein>
    <submittedName>
        <fullName evidence="1">Type IX secretion system PorP/SprF family membrane protein</fullName>
    </submittedName>
</protein>
<sequence length="333" mass="37404">MQSKLIAWFTIILLIAGVKGKAQQNVQFSQYAFNGLTVNPAYAGYKEDWYVNSVYRHQWAGFPGAPRTGGISVDGLTSAPDNRVGVGLQMMFDKTGPQEALSLYGSYSYRIPLDEEDTRRLCIGLGGGVTQYSIDGNALQYVDNNDDAIPIGKVSRWVPDARFGIYYYTPSFYLGVSVMDLFSLYTDGSRYSWKGNSYETIRKTQHAYLTAGTVLNLSDDLKLKPTLMLKEDFKAPTSLDLNAFLLISEKLWVGGSYRTSVKLWNKNNLDSRLQQVNAASVILEYYVGDRFRFGYAYDLNVNKMAGYQAGSHEISIGVLFPSKKYNISNPRYF</sequence>
<dbReference type="InterPro" id="IPR019861">
    <property type="entry name" value="PorP/SprF_Bacteroidetes"/>
</dbReference>
<gene>
    <name evidence="1" type="ORF">CLV51_104266</name>
</gene>
<accession>A0A2P8HH89</accession>
<proteinExistence type="predicted"/>
<evidence type="ECO:0000313" key="2">
    <source>
        <dbReference type="Proteomes" id="UP000240971"/>
    </source>
</evidence>
<evidence type="ECO:0000313" key="1">
    <source>
        <dbReference type="EMBL" id="PSL45560.1"/>
    </source>
</evidence>
<comment type="caution">
    <text evidence="1">The sequence shown here is derived from an EMBL/GenBank/DDBJ whole genome shotgun (WGS) entry which is preliminary data.</text>
</comment>
<organism evidence="1 2">
    <name type="scientific">Chitinophaga niastensis</name>
    <dbReference type="NCBI Taxonomy" id="536980"/>
    <lineage>
        <taxon>Bacteria</taxon>
        <taxon>Pseudomonadati</taxon>
        <taxon>Bacteroidota</taxon>
        <taxon>Chitinophagia</taxon>
        <taxon>Chitinophagales</taxon>
        <taxon>Chitinophagaceae</taxon>
        <taxon>Chitinophaga</taxon>
    </lineage>
</organism>
<dbReference type="Pfam" id="PF11751">
    <property type="entry name" value="PorP_SprF"/>
    <property type="match status" value="1"/>
</dbReference>
<dbReference type="EMBL" id="PYAW01000004">
    <property type="protein sequence ID" value="PSL45560.1"/>
    <property type="molecule type" value="Genomic_DNA"/>
</dbReference>
<reference evidence="1 2" key="1">
    <citation type="submission" date="2018-03" db="EMBL/GenBank/DDBJ databases">
        <title>Genomic Encyclopedia of Archaeal and Bacterial Type Strains, Phase II (KMG-II): from individual species to whole genera.</title>
        <authorList>
            <person name="Goeker M."/>
        </authorList>
    </citation>
    <scope>NUCLEOTIDE SEQUENCE [LARGE SCALE GENOMIC DNA]</scope>
    <source>
        <strain evidence="1 2">DSM 24859</strain>
    </source>
</reference>
<dbReference type="OrthoDB" id="626665at2"/>
<keyword evidence="2" id="KW-1185">Reference proteome</keyword>
<dbReference type="NCBIfam" id="TIGR03519">
    <property type="entry name" value="T9SS_PorP_fam"/>
    <property type="match status" value="1"/>
</dbReference>